<accession>A0A7W6GIU2</accession>
<dbReference type="Pfam" id="PF00583">
    <property type="entry name" value="Acetyltransf_1"/>
    <property type="match status" value="1"/>
</dbReference>
<dbReference type="InterPro" id="IPR000182">
    <property type="entry name" value="GNAT_dom"/>
</dbReference>
<proteinExistence type="predicted"/>
<dbReference type="Gene3D" id="3.40.630.30">
    <property type="match status" value="1"/>
</dbReference>
<keyword evidence="2" id="KW-0012">Acyltransferase</keyword>
<name>A0A7W6GIU2_9HYPH</name>
<dbReference type="RefSeq" id="WP_183798248.1">
    <property type="nucleotide sequence ID" value="NZ_JACIEE010000001.1"/>
</dbReference>
<sequence length="198" mass="21745">MLADGYSKVAPGKLVAAVTCLEMLAPAPTASAPDPEGLSLALVREPDLDWYRDLYRRIGTDWLWSSRLSLADAALAEILHDPAVEVRAVMAGGRAEGLMELDFRAEGQCELAFFGLTKAMIGRGAGRWLMNHTIENAWSKPISRFWVHTCSLDSPQALDFYVRSGFVPYERMVEVFDDPRLAGILPADAAPQVPILRG</sequence>
<reference evidence="4 5" key="1">
    <citation type="submission" date="2020-08" db="EMBL/GenBank/DDBJ databases">
        <title>Genomic Encyclopedia of Type Strains, Phase IV (KMG-IV): sequencing the most valuable type-strain genomes for metagenomic binning, comparative biology and taxonomic classification.</title>
        <authorList>
            <person name="Goeker M."/>
        </authorList>
    </citation>
    <scope>NUCLEOTIDE SEQUENCE [LARGE SCALE GENOMIC DNA]</scope>
    <source>
        <strain evidence="4 5">DSM 100211</strain>
    </source>
</reference>
<evidence type="ECO:0000256" key="1">
    <source>
        <dbReference type="ARBA" id="ARBA00022679"/>
    </source>
</evidence>
<dbReference type="GO" id="GO:0016747">
    <property type="term" value="F:acyltransferase activity, transferring groups other than amino-acyl groups"/>
    <property type="evidence" value="ECO:0007669"/>
    <property type="project" value="InterPro"/>
</dbReference>
<dbReference type="InterPro" id="IPR016181">
    <property type="entry name" value="Acyl_CoA_acyltransferase"/>
</dbReference>
<dbReference type="PANTHER" id="PTHR43800:SF1">
    <property type="entry name" value="PEPTIDYL-LYSINE N-ACETYLTRANSFERASE YJAB"/>
    <property type="match status" value="1"/>
</dbReference>
<organism evidence="4 5">
    <name type="scientific">Mycoplana azooxidifex</name>
    <dbReference type="NCBI Taxonomy" id="1636188"/>
    <lineage>
        <taxon>Bacteria</taxon>
        <taxon>Pseudomonadati</taxon>
        <taxon>Pseudomonadota</taxon>
        <taxon>Alphaproteobacteria</taxon>
        <taxon>Hyphomicrobiales</taxon>
        <taxon>Rhizobiaceae</taxon>
        <taxon>Mycoplana</taxon>
    </lineage>
</organism>
<keyword evidence="1 4" id="KW-0808">Transferase</keyword>
<gene>
    <name evidence="4" type="ORF">GGQ64_000360</name>
</gene>
<comment type="caution">
    <text evidence="4">The sequence shown here is derived from an EMBL/GenBank/DDBJ whole genome shotgun (WGS) entry which is preliminary data.</text>
</comment>
<evidence type="ECO:0000259" key="3">
    <source>
        <dbReference type="PROSITE" id="PS51186"/>
    </source>
</evidence>
<protein>
    <submittedName>
        <fullName evidence="4">GNAT superfamily N-acetyltransferase</fullName>
    </submittedName>
</protein>
<dbReference type="Proteomes" id="UP000574761">
    <property type="component" value="Unassembled WGS sequence"/>
</dbReference>
<dbReference type="SUPFAM" id="SSF55729">
    <property type="entry name" value="Acyl-CoA N-acyltransferases (Nat)"/>
    <property type="match status" value="1"/>
</dbReference>
<dbReference type="AlphaFoldDB" id="A0A7W6GIU2"/>
<dbReference type="EMBL" id="JACIEE010000001">
    <property type="protein sequence ID" value="MBB3975184.1"/>
    <property type="molecule type" value="Genomic_DNA"/>
</dbReference>
<feature type="domain" description="N-acetyltransferase" evidence="3">
    <location>
        <begin position="38"/>
        <end position="188"/>
    </location>
</feature>
<evidence type="ECO:0000313" key="4">
    <source>
        <dbReference type="EMBL" id="MBB3975184.1"/>
    </source>
</evidence>
<dbReference type="PROSITE" id="PS51186">
    <property type="entry name" value="GNAT"/>
    <property type="match status" value="1"/>
</dbReference>
<keyword evidence="5" id="KW-1185">Reference proteome</keyword>
<evidence type="ECO:0000313" key="5">
    <source>
        <dbReference type="Proteomes" id="UP000574761"/>
    </source>
</evidence>
<dbReference type="PANTHER" id="PTHR43800">
    <property type="entry name" value="PEPTIDYL-LYSINE N-ACETYLTRANSFERASE YJAB"/>
    <property type="match status" value="1"/>
</dbReference>
<evidence type="ECO:0000256" key="2">
    <source>
        <dbReference type="ARBA" id="ARBA00023315"/>
    </source>
</evidence>